<gene>
    <name evidence="1" type="ORF">MBAV_001028</name>
</gene>
<keyword evidence="2" id="KW-1185">Reference proteome</keyword>
<organism evidence="1 2">
    <name type="scientific">Candidatus Magnetobacterium bavaricum</name>
    <dbReference type="NCBI Taxonomy" id="29290"/>
    <lineage>
        <taxon>Bacteria</taxon>
        <taxon>Pseudomonadati</taxon>
        <taxon>Nitrospirota</taxon>
        <taxon>Thermodesulfovibrionia</taxon>
        <taxon>Thermodesulfovibrionales</taxon>
        <taxon>Candidatus Magnetobacteriaceae</taxon>
        <taxon>Candidatus Magnetobacterium</taxon>
    </lineage>
</organism>
<dbReference type="Proteomes" id="UP000033423">
    <property type="component" value="Unassembled WGS sequence"/>
</dbReference>
<comment type="caution">
    <text evidence="1">The sequence shown here is derived from an EMBL/GenBank/DDBJ whole genome shotgun (WGS) entry which is preliminary data.</text>
</comment>
<dbReference type="EMBL" id="LACI01000460">
    <property type="protein sequence ID" value="KJU86773.1"/>
    <property type="molecule type" value="Genomic_DNA"/>
</dbReference>
<proteinExistence type="predicted"/>
<evidence type="ECO:0000313" key="1">
    <source>
        <dbReference type="EMBL" id="KJU86773.1"/>
    </source>
</evidence>
<dbReference type="AlphaFoldDB" id="A0A0F3H1I7"/>
<name>A0A0F3H1I7_9BACT</name>
<evidence type="ECO:0008006" key="3">
    <source>
        <dbReference type="Google" id="ProtNLM"/>
    </source>
</evidence>
<evidence type="ECO:0000313" key="2">
    <source>
        <dbReference type="Proteomes" id="UP000033423"/>
    </source>
</evidence>
<accession>A0A0F3H1I7</accession>
<protein>
    <recommendedName>
        <fullName evidence="3">Type IV pilus assembly PilZ domain protein</fullName>
    </recommendedName>
</protein>
<sequence length="165" mass="18645">MKTVAVYPSCVISLKCPECGTIDNVTNEYPPDNDFTLQCPTCTETFLVKLNHRQFFRGTIKGLVAYSLDDIKDPFAISAKSAKAVDISRCGIRLEGKMRYYSEDYEKVGNLLTLLFNIPPNKRLLKVKAEIKRVVIIGDYKFEMGLSFINPDVYIDQAIGTFLMP</sequence>
<reference evidence="1 2" key="1">
    <citation type="submission" date="2015-02" db="EMBL/GenBank/DDBJ databases">
        <title>Single-cell genomics of uncultivated deep-branching MTB reveals a conserved set of magnetosome genes.</title>
        <authorList>
            <person name="Kolinko S."/>
            <person name="Richter M."/>
            <person name="Glockner F.O."/>
            <person name="Brachmann A."/>
            <person name="Schuler D."/>
        </authorList>
    </citation>
    <scope>NUCLEOTIDE SEQUENCE [LARGE SCALE GENOMIC DNA]</scope>
    <source>
        <strain evidence="1">TM-1</strain>
    </source>
</reference>